<gene>
    <name evidence="1" type="ORF">PoB_000856100</name>
</gene>
<reference evidence="1 2" key="1">
    <citation type="journal article" date="2021" name="Elife">
        <title>Chloroplast acquisition without the gene transfer in kleptoplastic sea slugs, Plakobranchus ocellatus.</title>
        <authorList>
            <person name="Maeda T."/>
            <person name="Takahashi S."/>
            <person name="Yoshida T."/>
            <person name="Shimamura S."/>
            <person name="Takaki Y."/>
            <person name="Nagai Y."/>
            <person name="Toyoda A."/>
            <person name="Suzuki Y."/>
            <person name="Arimoto A."/>
            <person name="Ishii H."/>
            <person name="Satoh N."/>
            <person name="Nishiyama T."/>
            <person name="Hasebe M."/>
            <person name="Maruyama T."/>
            <person name="Minagawa J."/>
            <person name="Obokata J."/>
            <person name="Shigenobu S."/>
        </authorList>
    </citation>
    <scope>NUCLEOTIDE SEQUENCE [LARGE SCALE GENOMIC DNA]</scope>
</reference>
<protein>
    <submittedName>
        <fullName evidence="1">Uncharacterized protein</fullName>
    </submittedName>
</protein>
<sequence>MNSTLSIRDINTSILYTRDINNSSLSIRDINTSTLSIRDINTSTLSIRDINNSTLSIRDINNSTVSHNRDIKKHQPRHPQSAFCPQIPHSLHSSNLLSTRATQWPSLVFYRGETLQNQHLTPCFPIRSTALESVCLHTPDTLSWK</sequence>
<dbReference type="EMBL" id="BLXT01000975">
    <property type="protein sequence ID" value="GFN82055.1"/>
    <property type="molecule type" value="Genomic_DNA"/>
</dbReference>
<name>A0AAV3Y485_9GAST</name>
<evidence type="ECO:0000313" key="1">
    <source>
        <dbReference type="EMBL" id="GFN82055.1"/>
    </source>
</evidence>
<organism evidence="1 2">
    <name type="scientific">Plakobranchus ocellatus</name>
    <dbReference type="NCBI Taxonomy" id="259542"/>
    <lineage>
        <taxon>Eukaryota</taxon>
        <taxon>Metazoa</taxon>
        <taxon>Spiralia</taxon>
        <taxon>Lophotrochozoa</taxon>
        <taxon>Mollusca</taxon>
        <taxon>Gastropoda</taxon>
        <taxon>Heterobranchia</taxon>
        <taxon>Euthyneura</taxon>
        <taxon>Panpulmonata</taxon>
        <taxon>Sacoglossa</taxon>
        <taxon>Placobranchoidea</taxon>
        <taxon>Plakobranchidae</taxon>
        <taxon>Plakobranchus</taxon>
    </lineage>
</organism>
<accession>A0AAV3Y485</accession>
<dbReference type="AlphaFoldDB" id="A0AAV3Y485"/>
<proteinExistence type="predicted"/>
<keyword evidence="2" id="KW-1185">Reference proteome</keyword>
<comment type="caution">
    <text evidence="1">The sequence shown here is derived from an EMBL/GenBank/DDBJ whole genome shotgun (WGS) entry which is preliminary data.</text>
</comment>
<evidence type="ECO:0000313" key="2">
    <source>
        <dbReference type="Proteomes" id="UP000735302"/>
    </source>
</evidence>
<dbReference type="Proteomes" id="UP000735302">
    <property type="component" value="Unassembled WGS sequence"/>
</dbReference>